<dbReference type="Proteomes" id="UP001185092">
    <property type="component" value="Unassembled WGS sequence"/>
</dbReference>
<name>A0AAE3XJH8_9BACT</name>
<dbReference type="AlphaFoldDB" id="A0AAE3XJH8"/>
<evidence type="ECO:0008006" key="4">
    <source>
        <dbReference type="Google" id="ProtNLM"/>
    </source>
</evidence>
<evidence type="ECO:0000256" key="1">
    <source>
        <dbReference type="SAM" id="SignalP"/>
    </source>
</evidence>
<reference evidence="2" key="1">
    <citation type="submission" date="2023-07" db="EMBL/GenBank/DDBJ databases">
        <title>Genomic Encyclopedia of Type Strains, Phase IV (KMG-IV): sequencing the most valuable type-strain genomes for metagenomic binning, comparative biology and taxonomic classification.</title>
        <authorList>
            <person name="Goeker M."/>
        </authorList>
    </citation>
    <scope>NUCLEOTIDE SEQUENCE</scope>
    <source>
        <strain evidence="2">DSM 26174</strain>
    </source>
</reference>
<dbReference type="Gene3D" id="2.115.10.20">
    <property type="entry name" value="Glycosyl hydrolase domain, family 43"/>
    <property type="match status" value="1"/>
</dbReference>
<dbReference type="PROSITE" id="PS51257">
    <property type="entry name" value="PROKAR_LIPOPROTEIN"/>
    <property type="match status" value="1"/>
</dbReference>
<dbReference type="EMBL" id="JAVDQD010000001">
    <property type="protein sequence ID" value="MDR6237284.1"/>
    <property type="molecule type" value="Genomic_DNA"/>
</dbReference>
<dbReference type="InterPro" id="IPR023296">
    <property type="entry name" value="Glyco_hydro_beta-prop_sf"/>
</dbReference>
<proteinExistence type="predicted"/>
<dbReference type="SUPFAM" id="SSF75005">
    <property type="entry name" value="Arabinanase/levansucrase/invertase"/>
    <property type="match status" value="1"/>
</dbReference>
<feature type="signal peptide" evidence="1">
    <location>
        <begin position="1"/>
        <end position="20"/>
    </location>
</feature>
<keyword evidence="3" id="KW-1185">Reference proteome</keyword>
<dbReference type="RefSeq" id="WP_309936735.1">
    <property type="nucleotide sequence ID" value="NZ_AP025305.1"/>
</dbReference>
<accession>A0AAE3XJH8</accession>
<feature type="chain" id="PRO_5042164137" description="DUF4185 domain-containing protein" evidence="1">
    <location>
        <begin position="21"/>
        <end position="381"/>
    </location>
</feature>
<comment type="caution">
    <text evidence="2">The sequence shown here is derived from an EMBL/GenBank/DDBJ whole genome shotgun (WGS) entry which is preliminary data.</text>
</comment>
<evidence type="ECO:0000313" key="3">
    <source>
        <dbReference type="Proteomes" id="UP001185092"/>
    </source>
</evidence>
<sequence length="381" mass="43017">MRLNFLFCALALASMFSCQNSDSNNSGVEKSEELTNASVYIDSAFTKMFMSEVDGQITGADGTYSIPLSDGRSLFLFGDSFLDKVVDNTREEKDPPFIHNSFMILDGLDGGIKPIFNTLDGHNEAIAEPFADDHWYWPGTGFEKDGKLYVFMSEFFQRDPNSIWGFEWLSTDLLVYSLEDFSILERYDIPYSNDNGVHYGHAVVEDGEFVYIYGAQATDEGNSVAHVARAKQGSLEKDWEFFDGSGWNDNPMSTQPMGGLSTVQISEQFNVVKMKDSFVLLTQQRGIGEPDIYTFTSDEPFGNWDNKVNIYRTTEQDADSTVYTYNAMIHPQLEKDGRILVSYNVNTLVFEDLFTDASIYRPRFISVPTQLILGDSKSEKI</sequence>
<organism evidence="2 3">
    <name type="scientific">Aureibacter tunicatorum</name>
    <dbReference type="NCBI Taxonomy" id="866807"/>
    <lineage>
        <taxon>Bacteria</taxon>
        <taxon>Pseudomonadati</taxon>
        <taxon>Bacteroidota</taxon>
        <taxon>Cytophagia</taxon>
        <taxon>Cytophagales</taxon>
        <taxon>Persicobacteraceae</taxon>
        <taxon>Aureibacter</taxon>
    </lineage>
</organism>
<evidence type="ECO:0000313" key="2">
    <source>
        <dbReference type="EMBL" id="MDR6237284.1"/>
    </source>
</evidence>
<gene>
    <name evidence="2" type="ORF">HNQ88_000260</name>
</gene>
<keyword evidence="1" id="KW-0732">Signal</keyword>
<protein>
    <recommendedName>
        <fullName evidence="4">DUF4185 domain-containing protein</fullName>
    </recommendedName>
</protein>